<sequence length="29" mass="3436">MGAHFSSPEIFYRDIACDKRLSKMILCRF</sequence>
<organism evidence="1 2">
    <name type="scientific">Phaeobacter gallaeciensis</name>
    <dbReference type="NCBI Taxonomy" id="60890"/>
    <lineage>
        <taxon>Bacteria</taxon>
        <taxon>Pseudomonadati</taxon>
        <taxon>Pseudomonadota</taxon>
        <taxon>Alphaproteobacteria</taxon>
        <taxon>Rhodobacterales</taxon>
        <taxon>Roseobacteraceae</taxon>
        <taxon>Phaeobacter</taxon>
    </lineage>
</organism>
<gene>
    <name evidence="1" type="ORF">DS909_03730</name>
</gene>
<reference evidence="1 2" key="1">
    <citation type="submission" date="2018-07" db="EMBL/GenBank/DDBJ databases">
        <title>Modular assembly of carbohydrate-degrading microbial communities in the ocean.</title>
        <authorList>
            <person name="Enke T.N."/>
            <person name="Datta M.S."/>
            <person name="Schwartzman J.A."/>
            <person name="Cermak N."/>
            <person name="Schmitz D.A."/>
            <person name="Barrere J."/>
            <person name="Cordero O.X."/>
        </authorList>
    </citation>
    <scope>NUCLEOTIDE SEQUENCE [LARGE SCALE GENOMIC DNA]</scope>
    <source>
        <strain evidence="1 2">C3M10</strain>
    </source>
</reference>
<proteinExistence type="predicted"/>
<protein>
    <submittedName>
        <fullName evidence="1">Uncharacterized protein</fullName>
    </submittedName>
</protein>
<dbReference type="EMBL" id="QOCE01000011">
    <property type="protein sequence ID" value="RBW60545.1"/>
    <property type="molecule type" value="Genomic_DNA"/>
</dbReference>
<dbReference type="AlphaFoldDB" id="A0A366XBH8"/>
<comment type="caution">
    <text evidence="1">The sequence shown here is derived from an EMBL/GenBank/DDBJ whole genome shotgun (WGS) entry which is preliminary data.</text>
</comment>
<dbReference type="Proteomes" id="UP000252706">
    <property type="component" value="Unassembled WGS sequence"/>
</dbReference>
<evidence type="ECO:0000313" key="1">
    <source>
        <dbReference type="EMBL" id="RBW60545.1"/>
    </source>
</evidence>
<accession>A0A366XBH8</accession>
<name>A0A366XBH8_9RHOB</name>
<evidence type="ECO:0000313" key="2">
    <source>
        <dbReference type="Proteomes" id="UP000252706"/>
    </source>
</evidence>